<keyword evidence="2" id="KW-1185">Reference proteome</keyword>
<dbReference type="Proteomes" id="UP000649617">
    <property type="component" value="Unassembled WGS sequence"/>
</dbReference>
<dbReference type="EMBL" id="CAJNIZ010005685">
    <property type="protein sequence ID" value="CAE7243735.1"/>
    <property type="molecule type" value="Genomic_DNA"/>
</dbReference>
<name>A0A812LMQ8_SYMPI</name>
<dbReference type="AlphaFoldDB" id="A0A812LMQ8"/>
<protein>
    <recommendedName>
        <fullName evidence="3">Clathrin/coatomer adaptor adaptin-like N-terminal domain-containing protein</fullName>
    </recommendedName>
</protein>
<reference evidence="1" key="1">
    <citation type="submission" date="2021-02" db="EMBL/GenBank/DDBJ databases">
        <authorList>
            <person name="Dougan E. K."/>
            <person name="Rhodes N."/>
            <person name="Thang M."/>
            <person name="Chan C."/>
        </authorList>
    </citation>
    <scope>NUCLEOTIDE SEQUENCE</scope>
</reference>
<evidence type="ECO:0008006" key="3">
    <source>
        <dbReference type="Google" id="ProtNLM"/>
    </source>
</evidence>
<gene>
    <name evidence="1" type="ORF">SPIL2461_LOCUS4362</name>
</gene>
<proteinExistence type="predicted"/>
<comment type="caution">
    <text evidence="1">The sequence shown here is derived from an EMBL/GenBank/DDBJ whole genome shotgun (WGS) entry which is preliminary data.</text>
</comment>
<evidence type="ECO:0000313" key="1">
    <source>
        <dbReference type="EMBL" id="CAE7243735.1"/>
    </source>
</evidence>
<accession>A0A812LMQ8</accession>
<evidence type="ECO:0000313" key="2">
    <source>
        <dbReference type="Proteomes" id="UP000649617"/>
    </source>
</evidence>
<organism evidence="1 2">
    <name type="scientific">Symbiodinium pilosum</name>
    <name type="common">Dinoflagellate</name>
    <dbReference type="NCBI Taxonomy" id="2952"/>
    <lineage>
        <taxon>Eukaryota</taxon>
        <taxon>Sar</taxon>
        <taxon>Alveolata</taxon>
        <taxon>Dinophyceae</taxon>
        <taxon>Suessiales</taxon>
        <taxon>Symbiodiniaceae</taxon>
        <taxon>Symbiodinium</taxon>
    </lineage>
</organism>
<sequence length="143" mass="16610">MGIISEFKQLARLLEVGDGQPIPLAGESQKDFLTVVSVLKRQAKLKPTCEKALLLHHWYDKYDIPALKLEIQDLIEKVVRKKKEDVTIKLLLVAARMGMKKFVCEEMVLRILDDDAIDEEEWRQVYDTPWVVQAAFECLLDRR</sequence>